<dbReference type="SUPFAM" id="SSF53850">
    <property type="entry name" value="Periplasmic binding protein-like II"/>
    <property type="match status" value="1"/>
</dbReference>
<keyword evidence="1" id="KW-0732">Signal</keyword>
<sequence>MKMKKKFMMLAAVLLIALSACNNDDKADVGGSEEALNNLNTEGMPIVEDTIELEVFAGKAATTADDWNDVLLLNEYEEMTNMDITWNMVPADGLEERRNLALASGDLPDVFYSANLPVSDVQKYGSQGTFIPLNDLIEEYAPNIKKVLDENPDIRKGITFPDGNIYSIPTVYSPDFSSLLIGAKGWINGDWLEQLEMDNPETTEEFYEYLKAVKETDLNGNGKNDEIPLSSVAEMSRIIHWISGAFGVQNRGQLHTLIDSDPDSEDIRFYPIADQYKEMLEYLNKLYEEGLIEQNIYSLEVDQHLASAADDLYGAVQFYNPMELYGKEVGEQYIPGNALEGPDGTKMYTGITSPVLSLGNFLITSENENPEAALRWIDYFWSEEGQKMFFMGIEGETYEETEEGPKLTEEITDNPDGLTLTQALAKYIINPGGNHPVIVTDEYFTGSENAPADVEAAEQLEPYLIDEIWPAFTYTAEENDRIAVLETDLQKYVEEMQAGFITGENDFSEWDAYVETIQEMGYDEYMEIQQAAYERYQEN</sequence>
<dbReference type="EMBL" id="CDGG01000001">
    <property type="protein sequence ID" value="CEI82605.1"/>
    <property type="molecule type" value="Genomic_DNA"/>
</dbReference>
<dbReference type="AlphaFoldDB" id="A0A0A1MB76"/>
<dbReference type="Proteomes" id="UP000040453">
    <property type="component" value="Unassembled WGS sequence"/>
</dbReference>
<dbReference type="InterPro" id="IPR006059">
    <property type="entry name" value="SBP"/>
</dbReference>
<dbReference type="InterPro" id="IPR050490">
    <property type="entry name" value="Bact_solute-bd_prot1"/>
</dbReference>
<dbReference type="Pfam" id="PF01547">
    <property type="entry name" value="SBP_bac_1"/>
    <property type="match status" value="1"/>
</dbReference>
<proteinExistence type="predicted"/>
<dbReference type="Gene3D" id="3.40.190.10">
    <property type="entry name" value="Periplasmic binding protein-like II"/>
    <property type="match status" value="2"/>
</dbReference>
<organism evidence="2 3">
    <name type="scientific">Oceanobacillus oncorhynchi</name>
    <dbReference type="NCBI Taxonomy" id="545501"/>
    <lineage>
        <taxon>Bacteria</taxon>
        <taxon>Bacillati</taxon>
        <taxon>Bacillota</taxon>
        <taxon>Bacilli</taxon>
        <taxon>Bacillales</taxon>
        <taxon>Bacillaceae</taxon>
        <taxon>Oceanobacillus</taxon>
    </lineage>
</organism>
<reference evidence="2 3" key="1">
    <citation type="submission" date="2014-11" db="EMBL/GenBank/DDBJ databases">
        <authorList>
            <person name="Urmite Genomes Urmite Genomes"/>
        </authorList>
    </citation>
    <scope>NUCLEOTIDE SEQUENCE [LARGE SCALE GENOMIC DNA]</scope>
    <source>
        <strain evidence="2 3">Oc5</strain>
    </source>
</reference>
<dbReference type="PANTHER" id="PTHR43649">
    <property type="entry name" value="ARABINOSE-BINDING PROTEIN-RELATED"/>
    <property type="match status" value="1"/>
</dbReference>
<evidence type="ECO:0000313" key="3">
    <source>
        <dbReference type="Proteomes" id="UP000040453"/>
    </source>
</evidence>
<dbReference type="STRING" id="545501.BN997_02488"/>
<keyword evidence="3" id="KW-1185">Reference proteome</keyword>
<dbReference type="PANTHER" id="PTHR43649:SF12">
    <property type="entry name" value="DIACETYLCHITOBIOSE BINDING PROTEIN DASA"/>
    <property type="match status" value="1"/>
</dbReference>
<evidence type="ECO:0000313" key="2">
    <source>
        <dbReference type="EMBL" id="CEI82605.1"/>
    </source>
</evidence>
<dbReference type="PROSITE" id="PS51257">
    <property type="entry name" value="PROKAR_LIPOPROTEIN"/>
    <property type="match status" value="1"/>
</dbReference>
<protein>
    <submittedName>
        <fullName evidence="2">Lipoprotein LipO</fullName>
    </submittedName>
</protein>
<keyword evidence="2" id="KW-0449">Lipoprotein</keyword>
<accession>A0A0A1MB76</accession>
<evidence type="ECO:0000256" key="1">
    <source>
        <dbReference type="SAM" id="SignalP"/>
    </source>
</evidence>
<feature type="signal peptide" evidence="1">
    <location>
        <begin position="1"/>
        <end position="22"/>
    </location>
</feature>
<gene>
    <name evidence="2" type="primary">lipO_4</name>
    <name evidence="2" type="ORF">BN997_02488</name>
</gene>
<feature type="chain" id="PRO_5038849986" evidence="1">
    <location>
        <begin position="23"/>
        <end position="539"/>
    </location>
</feature>
<name>A0A0A1MB76_9BACI</name>